<keyword evidence="3" id="KW-1133">Transmembrane helix</keyword>
<dbReference type="Gene3D" id="3.90.1750.10">
    <property type="entry name" value="Hect, E3 ligase catalytic domains"/>
    <property type="match status" value="1"/>
</dbReference>
<dbReference type="InterPro" id="IPR000569">
    <property type="entry name" value="HECT_dom"/>
</dbReference>
<keyword evidence="3" id="KW-0812">Transmembrane</keyword>
<gene>
    <name evidence="5" type="ORF">THRCLA_21304</name>
</gene>
<evidence type="ECO:0000256" key="1">
    <source>
        <dbReference type="ARBA" id="ARBA00022786"/>
    </source>
</evidence>
<organism evidence="5 6">
    <name type="scientific">Thraustotheca clavata</name>
    <dbReference type="NCBI Taxonomy" id="74557"/>
    <lineage>
        <taxon>Eukaryota</taxon>
        <taxon>Sar</taxon>
        <taxon>Stramenopiles</taxon>
        <taxon>Oomycota</taxon>
        <taxon>Saprolegniomycetes</taxon>
        <taxon>Saprolegniales</taxon>
        <taxon>Achlyaceae</taxon>
        <taxon>Thraustotheca</taxon>
    </lineage>
</organism>
<proteinExistence type="predicted"/>
<accession>A0A1V9ZXZ0</accession>
<evidence type="ECO:0000256" key="2">
    <source>
        <dbReference type="PROSITE-ProRule" id="PRU00104"/>
    </source>
</evidence>
<dbReference type="InterPro" id="IPR035983">
    <property type="entry name" value="Hect_E3_ubiquitin_ligase"/>
</dbReference>
<evidence type="ECO:0000313" key="5">
    <source>
        <dbReference type="EMBL" id="OQS02874.1"/>
    </source>
</evidence>
<evidence type="ECO:0000256" key="3">
    <source>
        <dbReference type="SAM" id="Phobius"/>
    </source>
</evidence>
<comment type="caution">
    <text evidence="5">The sequence shown here is derived from an EMBL/GenBank/DDBJ whole genome shotgun (WGS) entry which is preliminary data.</text>
</comment>
<sequence length="245" mass="28760">METWLLVLDIALGLVGLFLCFVFQHTKLYLKKSIFVGNFYDGLQRQDLEDPLVIHYTLYWIYTRQSLEMLSVQFCQQRVHNFLCNIIRALNIRTTECKSEKTVATWYDSKGYCVWQTLTANAKNYFIINFNNGNLCWDELSIVNPGEYMRAWKYDYLIQLQNISFSSKYASFYSNIESLGLPYTKFNYETKITMIGESEVDAGGFQREWYSLAFKSIFDPSRGLFIINNKEDNAYMINANLAQDQ</sequence>
<keyword evidence="6" id="KW-1185">Reference proteome</keyword>
<dbReference type="Proteomes" id="UP000243217">
    <property type="component" value="Unassembled WGS sequence"/>
</dbReference>
<feature type="transmembrane region" description="Helical" evidence="3">
    <location>
        <begin position="6"/>
        <end position="23"/>
    </location>
</feature>
<keyword evidence="3" id="KW-0472">Membrane</keyword>
<evidence type="ECO:0000259" key="4">
    <source>
        <dbReference type="PROSITE" id="PS50237"/>
    </source>
</evidence>
<dbReference type="AlphaFoldDB" id="A0A1V9ZXZ0"/>
<name>A0A1V9ZXZ0_9STRA</name>
<evidence type="ECO:0000313" key="6">
    <source>
        <dbReference type="Proteomes" id="UP000243217"/>
    </source>
</evidence>
<reference evidence="5 6" key="1">
    <citation type="journal article" date="2014" name="Genome Biol. Evol.">
        <title>The secreted proteins of Achlya hypogyna and Thraustotheca clavata identify the ancestral oomycete secretome and reveal gene acquisitions by horizontal gene transfer.</title>
        <authorList>
            <person name="Misner I."/>
            <person name="Blouin N."/>
            <person name="Leonard G."/>
            <person name="Richards T.A."/>
            <person name="Lane C.E."/>
        </authorList>
    </citation>
    <scope>NUCLEOTIDE SEQUENCE [LARGE SCALE GENOMIC DNA]</scope>
    <source>
        <strain evidence="5 6">ATCC 34112</strain>
    </source>
</reference>
<dbReference type="SUPFAM" id="SSF56204">
    <property type="entry name" value="Hect, E3 ligase catalytic domain"/>
    <property type="match status" value="1"/>
</dbReference>
<keyword evidence="1 2" id="KW-0833">Ubl conjugation pathway</keyword>
<feature type="domain" description="HECT" evidence="4">
    <location>
        <begin position="191"/>
        <end position="245"/>
    </location>
</feature>
<dbReference type="GO" id="GO:0004842">
    <property type="term" value="F:ubiquitin-protein transferase activity"/>
    <property type="evidence" value="ECO:0007669"/>
    <property type="project" value="InterPro"/>
</dbReference>
<comment type="caution">
    <text evidence="2">Lacks conserved residue(s) required for the propagation of feature annotation.</text>
</comment>
<dbReference type="PROSITE" id="PS50237">
    <property type="entry name" value="HECT"/>
    <property type="match status" value="1"/>
</dbReference>
<dbReference type="EMBL" id="JNBS01001062">
    <property type="protein sequence ID" value="OQS02874.1"/>
    <property type="molecule type" value="Genomic_DNA"/>
</dbReference>
<protein>
    <recommendedName>
        <fullName evidence="4">HECT domain-containing protein</fullName>
    </recommendedName>
</protein>